<evidence type="ECO:0000256" key="1">
    <source>
        <dbReference type="ARBA" id="ARBA00004651"/>
    </source>
</evidence>
<evidence type="ECO:0000256" key="4">
    <source>
        <dbReference type="ARBA" id="ARBA00022989"/>
    </source>
</evidence>
<dbReference type="GO" id="GO:0022857">
    <property type="term" value="F:transmembrane transporter activity"/>
    <property type="evidence" value="ECO:0007669"/>
    <property type="project" value="InterPro"/>
</dbReference>
<keyword evidence="5 6" id="KW-0472">Membrane</keyword>
<feature type="transmembrane region" description="Helical" evidence="6">
    <location>
        <begin position="249"/>
        <end position="271"/>
    </location>
</feature>
<dbReference type="PANTHER" id="PTHR43124">
    <property type="entry name" value="PURINE EFFLUX PUMP PBUE"/>
    <property type="match status" value="1"/>
</dbReference>
<dbReference type="InterPro" id="IPR050189">
    <property type="entry name" value="MFS_Efflux_Transporters"/>
</dbReference>
<evidence type="ECO:0000256" key="6">
    <source>
        <dbReference type="SAM" id="Phobius"/>
    </source>
</evidence>
<dbReference type="GO" id="GO:0005886">
    <property type="term" value="C:plasma membrane"/>
    <property type="evidence" value="ECO:0007669"/>
    <property type="project" value="UniProtKB-SubCell"/>
</dbReference>
<dbReference type="AlphaFoldDB" id="A0A382BIW4"/>
<evidence type="ECO:0000259" key="7">
    <source>
        <dbReference type="PROSITE" id="PS50850"/>
    </source>
</evidence>
<dbReference type="InterPro" id="IPR020846">
    <property type="entry name" value="MFS_dom"/>
</dbReference>
<feature type="transmembrane region" description="Helical" evidence="6">
    <location>
        <begin position="106"/>
        <end position="126"/>
    </location>
</feature>
<dbReference type="Gene3D" id="1.20.1250.20">
    <property type="entry name" value="MFS general substrate transporter like domains"/>
    <property type="match status" value="1"/>
</dbReference>
<gene>
    <name evidence="8" type="ORF">METZ01_LOCUS166579</name>
</gene>
<sequence>MISKTNKSVLIFLVFAFAFFISNLLRSIIATLSPILTSEFNLTAGNLGLLAGGYFLGFTCMQIPLGFLLDKHGPKKIVSSFLIIAIVGTASFALAQNFASLLISRVFIGIGVSACMMGPLTGYRIWFADKYQQRANSWMLMVANIGFVFSTLPVQILLPIIGWRWIFVGITFLIIISIVFILLFIPSWDHKFEKDENKPEGKLSDIWSNKFFKSVIPLGFFNYGGMYAIQTLWAGPWMVRVTGYSPLESAIGLFWINFIALIGFFVWGYILPKISKYGLNSFKLMKFGLPISYLV</sequence>
<dbReference type="SUPFAM" id="SSF103473">
    <property type="entry name" value="MFS general substrate transporter"/>
    <property type="match status" value="1"/>
</dbReference>
<dbReference type="InterPro" id="IPR011701">
    <property type="entry name" value="MFS"/>
</dbReference>
<feature type="transmembrane region" description="Helical" evidence="6">
    <location>
        <begin position="164"/>
        <end position="185"/>
    </location>
</feature>
<name>A0A382BIW4_9ZZZZ</name>
<evidence type="ECO:0000313" key="8">
    <source>
        <dbReference type="EMBL" id="SVB13725.1"/>
    </source>
</evidence>
<dbReference type="PANTHER" id="PTHR43124:SF3">
    <property type="entry name" value="CHLORAMPHENICOL EFFLUX PUMP RV0191"/>
    <property type="match status" value="1"/>
</dbReference>
<feature type="transmembrane region" description="Helical" evidence="6">
    <location>
        <begin position="138"/>
        <end position="158"/>
    </location>
</feature>
<comment type="subcellular location">
    <subcellularLocation>
        <location evidence="1">Cell membrane</location>
        <topology evidence="1">Multi-pass membrane protein</topology>
    </subcellularLocation>
</comment>
<feature type="transmembrane region" description="Helical" evidence="6">
    <location>
        <begin position="81"/>
        <end position="100"/>
    </location>
</feature>
<reference evidence="8" key="1">
    <citation type="submission" date="2018-05" db="EMBL/GenBank/DDBJ databases">
        <authorList>
            <person name="Lanie J.A."/>
            <person name="Ng W.-L."/>
            <person name="Kazmierczak K.M."/>
            <person name="Andrzejewski T.M."/>
            <person name="Davidsen T.M."/>
            <person name="Wayne K.J."/>
            <person name="Tettelin H."/>
            <person name="Glass J.I."/>
            <person name="Rusch D."/>
            <person name="Podicherti R."/>
            <person name="Tsui H.-C.T."/>
            <person name="Winkler M.E."/>
        </authorList>
    </citation>
    <scope>NUCLEOTIDE SEQUENCE</scope>
</reference>
<dbReference type="Pfam" id="PF07690">
    <property type="entry name" value="MFS_1"/>
    <property type="match status" value="1"/>
</dbReference>
<feature type="domain" description="Major facilitator superfamily (MFS) profile" evidence="7">
    <location>
        <begin position="11"/>
        <end position="295"/>
    </location>
</feature>
<dbReference type="InterPro" id="IPR036259">
    <property type="entry name" value="MFS_trans_sf"/>
</dbReference>
<protein>
    <recommendedName>
        <fullName evidence="7">Major facilitator superfamily (MFS) profile domain-containing protein</fullName>
    </recommendedName>
</protein>
<accession>A0A382BIW4</accession>
<feature type="transmembrane region" description="Helical" evidence="6">
    <location>
        <begin position="211"/>
        <end position="229"/>
    </location>
</feature>
<keyword evidence="4 6" id="KW-1133">Transmembrane helix</keyword>
<dbReference type="PROSITE" id="PS50850">
    <property type="entry name" value="MFS"/>
    <property type="match status" value="1"/>
</dbReference>
<proteinExistence type="predicted"/>
<keyword evidence="3 6" id="KW-0812">Transmembrane</keyword>
<keyword evidence="2" id="KW-1003">Cell membrane</keyword>
<evidence type="ECO:0000256" key="5">
    <source>
        <dbReference type="ARBA" id="ARBA00023136"/>
    </source>
</evidence>
<feature type="transmembrane region" description="Helical" evidence="6">
    <location>
        <begin position="51"/>
        <end position="69"/>
    </location>
</feature>
<evidence type="ECO:0000256" key="2">
    <source>
        <dbReference type="ARBA" id="ARBA00022475"/>
    </source>
</evidence>
<organism evidence="8">
    <name type="scientific">marine metagenome</name>
    <dbReference type="NCBI Taxonomy" id="408172"/>
    <lineage>
        <taxon>unclassified sequences</taxon>
        <taxon>metagenomes</taxon>
        <taxon>ecological metagenomes</taxon>
    </lineage>
</organism>
<dbReference type="EMBL" id="UINC01030018">
    <property type="protein sequence ID" value="SVB13725.1"/>
    <property type="molecule type" value="Genomic_DNA"/>
</dbReference>
<evidence type="ECO:0000256" key="3">
    <source>
        <dbReference type="ARBA" id="ARBA00022692"/>
    </source>
</evidence>
<feature type="non-terminal residue" evidence="8">
    <location>
        <position position="295"/>
    </location>
</feature>